<keyword evidence="2" id="KW-1185">Reference proteome</keyword>
<comment type="caution">
    <text evidence="1">The sequence shown here is derived from an EMBL/GenBank/DDBJ whole genome shotgun (WGS) entry which is preliminary data.</text>
</comment>
<dbReference type="InterPro" id="IPR014598">
    <property type="entry name" value="UCP035865"/>
</dbReference>
<dbReference type="Pfam" id="PF10098">
    <property type="entry name" value="DUF2336"/>
    <property type="match status" value="1"/>
</dbReference>
<organism evidence="1 2">
    <name type="scientific">Fulvimarina endophytica</name>
    <dbReference type="NCBI Taxonomy" id="2293836"/>
    <lineage>
        <taxon>Bacteria</taxon>
        <taxon>Pseudomonadati</taxon>
        <taxon>Pseudomonadota</taxon>
        <taxon>Alphaproteobacteria</taxon>
        <taxon>Hyphomicrobiales</taxon>
        <taxon>Aurantimonadaceae</taxon>
        <taxon>Fulvimarina</taxon>
    </lineage>
</organism>
<evidence type="ECO:0000313" key="1">
    <source>
        <dbReference type="EMBL" id="RFC65292.1"/>
    </source>
</evidence>
<reference evidence="1 2" key="1">
    <citation type="submission" date="2018-08" db="EMBL/GenBank/DDBJ databases">
        <title>Fulvimarina sp. 85, whole genome shotgun sequence.</title>
        <authorList>
            <person name="Tuo L."/>
        </authorList>
    </citation>
    <scope>NUCLEOTIDE SEQUENCE [LARGE SCALE GENOMIC DNA]</scope>
    <source>
        <strain evidence="1 2">85</strain>
    </source>
</reference>
<dbReference type="EMBL" id="QURL01000002">
    <property type="protein sequence ID" value="RFC65292.1"/>
    <property type="molecule type" value="Genomic_DNA"/>
</dbReference>
<dbReference type="PIRSF" id="PIRSF035865">
    <property type="entry name" value="UCP035865"/>
    <property type="match status" value="1"/>
</dbReference>
<name>A0A371X7U0_9HYPH</name>
<dbReference type="AlphaFoldDB" id="A0A371X7U0"/>
<dbReference type="InterPro" id="IPR019285">
    <property type="entry name" value="DUF2336"/>
</dbReference>
<sequence>MLRPERSRTGRRRIIMAEPVGSNWCEPASAGQRAEWAHLLASAYANGFIPAGDRDDVAEILLQIAADPAASVRRALSSALAGSPAPSRDLVMTLVDDVHSVALPQISQSPLLADDDLVEIVRRGQRKLVDAVLMRASLSAPVAAAIVSAGEGESVLTLLRHPDARIEAESLRAIADRFAGDAEIRGALFDRADLPAALRQRLLVKASEAVAGSFLAAGVLGASESRRICEEASERGTATIVEEASRADLEDLIDDLLLQRALSSAILLRLACSGSLDTLTECLTRLTGTSARRVRSILVESRRQPFNALCARAGLPSEATALLFHAVDVWRAADHRGDTPTPNEVAARIMTRLAEEMRKDPSRSMEPALAFLRGLSREIARTNGLRDRRPRAQAA</sequence>
<proteinExistence type="predicted"/>
<accession>A0A371X7U0</accession>
<dbReference type="Proteomes" id="UP000264310">
    <property type="component" value="Unassembled WGS sequence"/>
</dbReference>
<evidence type="ECO:0000313" key="2">
    <source>
        <dbReference type="Proteomes" id="UP000264310"/>
    </source>
</evidence>
<gene>
    <name evidence="1" type="ORF">DYI37_05495</name>
</gene>
<protein>
    <submittedName>
        <fullName evidence="1">DUF2336 domain-containing protein</fullName>
    </submittedName>
</protein>